<comment type="subcellular location">
    <subcellularLocation>
        <location evidence="3">Secreted</location>
    </subcellularLocation>
    <subcellularLocation>
        <location evidence="3">Bacterial flagellum</location>
    </subcellularLocation>
</comment>
<protein>
    <recommendedName>
        <fullName evidence="3">Flagellin</fullName>
    </recommendedName>
</protein>
<dbReference type="InterPro" id="IPR001029">
    <property type="entry name" value="Flagellin_N"/>
</dbReference>
<comment type="similarity">
    <text evidence="1 3">Belongs to the bacterial flagellin family.</text>
</comment>
<dbReference type="RefSeq" id="WP_156710598.1">
    <property type="nucleotide sequence ID" value="NZ_WPHG01000001.1"/>
</dbReference>
<evidence type="ECO:0000313" key="7">
    <source>
        <dbReference type="Proteomes" id="UP000463224"/>
    </source>
</evidence>
<dbReference type="InterPro" id="IPR001492">
    <property type="entry name" value="Flagellin"/>
</dbReference>
<dbReference type="EMBL" id="WPHG01000001">
    <property type="protein sequence ID" value="MVA95705.1"/>
    <property type="molecule type" value="Genomic_DNA"/>
</dbReference>
<dbReference type="AlphaFoldDB" id="A0A844Q8Z4"/>
<evidence type="ECO:0000259" key="5">
    <source>
        <dbReference type="Pfam" id="PF00700"/>
    </source>
</evidence>
<keyword evidence="7" id="KW-1185">Reference proteome</keyword>
<keyword evidence="6" id="KW-0282">Flagellum</keyword>
<dbReference type="SUPFAM" id="SSF64518">
    <property type="entry name" value="Phase 1 flagellin"/>
    <property type="match status" value="1"/>
</dbReference>
<dbReference type="NCBIfam" id="NF009329">
    <property type="entry name" value="PRK12687.1"/>
    <property type="match status" value="1"/>
</dbReference>
<proteinExistence type="inferred from homology"/>
<evidence type="ECO:0000256" key="1">
    <source>
        <dbReference type="ARBA" id="ARBA00005709"/>
    </source>
</evidence>
<feature type="domain" description="Flagellin C-terminal" evidence="5">
    <location>
        <begin position="234"/>
        <end position="319"/>
    </location>
</feature>
<evidence type="ECO:0000256" key="3">
    <source>
        <dbReference type="RuleBase" id="RU362073"/>
    </source>
</evidence>
<comment type="function">
    <text evidence="3">Flagellin is the subunit protein which polymerizes to form the filaments of bacterial flagella.</text>
</comment>
<sequence length="321" mass="33356">MSSIMTNASAMTALKTLQATNKALETTQARISTGYRVGEASDNAAYWSIATTMRSDNKALSTVQDALGLGAAKVDTAYTGVKAAIEVVDEIKAKLVAAREPGVDRTKIQSEITALQGQLTSNAAASTFSGENWLSVDSDAANYNATKSIVSSFNRAADGSVSVSTISINTLTVKLFDAGADAAAAGTGILDGRYDAATGALLADQSAGGFRVVDLSISALTNSAADLTTLENYIKGVDDAIGKMTTAASDLGAVKKRIDLQTTFVSDLMDTIDRGVGTLVDADMNKESTRLQALQVQQQLGIQALSIANQNSQSIMSLFRG</sequence>
<keyword evidence="2 3" id="KW-0975">Bacterial flagellum</keyword>
<gene>
    <name evidence="6" type="ORF">GN330_00370</name>
</gene>
<dbReference type="GO" id="GO:0005576">
    <property type="term" value="C:extracellular region"/>
    <property type="evidence" value="ECO:0007669"/>
    <property type="project" value="UniProtKB-SubCell"/>
</dbReference>
<feature type="domain" description="Flagellin N-terminal" evidence="4">
    <location>
        <begin position="4"/>
        <end position="135"/>
    </location>
</feature>
<dbReference type="Pfam" id="PF00700">
    <property type="entry name" value="Flagellin_C"/>
    <property type="match status" value="1"/>
</dbReference>
<organism evidence="6 7">
    <name type="scientific">Nitratireductor arenosus</name>
    <dbReference type="NCBI Taxonomy" id="2682096"/>
    <lineage>
        <taxon>Bacteria</taxon>
        <taxon>Pseudomonadati</taxon>
        <taxon>Pseudomonadota</taxon>
        <taxon>Alphaproteobacteria</taxon>
        <taxon>Hyphomicrobiales</taxon>
        <taxon>Phyllobacteriaceae</taxon>
        <taxon>Nitratireductor</taxon>
    </lineage>
</organism>
<dbReference type="GO" id="GO:0005198">
    <property type="term" value="F:structural molecule activity"/>
    <property type="evidence" value="ECO:0007669"/>
    <property type="project" value="UniProtKB-UniRule"/>
</dbReference>
<dbReference type="Proteomes" id="UP000463224">
    <property type="component" value="Unassembled WGS sequence"/>
</dbReference>
<dbReference type="Gene3D" id="1.20.1330.10">
    <property type="entry name" value="f41 fragment of flagellin, N-terminal domain"/>
    <property type="match status" value="1"/>
</dbReference>
<dbReference type="PANTHER" id="PTHR42792:SF2">
    <property type="entry name" value="FLAGELLIN"/>
    <property type="match status" value="1"/>
</dbReference>
<keyword evidence="3" id="KW-0964">Secreted</keyword>
<reference evidence="6 7" key="1">
    <citation type="submission" date="2019-12" db="EMBL/GenBank/DDBJ databases">
        <title>Nitratireductor arenosus sp. nov., Isolated from sea sand, Jeju island, South Korea.</title>
        <authorList>
            <person name="Kim W."/>
        </authorList>
    </citation>
    <scope>NUCLEOTIDE SEQUENCE [LARGE SCALE GENOMIC DNA]</scope>
    <source>
        <strain evidence="6 7">CAU 1489</strain>
    </source>
</reference>
<dbReference type="InterPro" id="IPR046358">
    <property type="entry name" value="Flagellin_C"/>
</dbReference>
<evidence type="ECO:0000256" key="2">
    <source>
        <dbReference type="ARBA" id="ARBA00023143"/>
    </source>
</evidence>
<keyword evidence="6" id="KW-0969">Cilium</keyword>
<keyword evidence="6" id="KW-0966">Cell projection</keyword>
<dbReference type="Pfam" id="PF00669">
    <property type="entry name" value="Flagellin_N"/>
    <property type="match status" value="1"/>
</dbReference>
<name>A0A844Q8Z4_9HYPH</name>
<evidence type="ECO:0000313" key="6">
    <source>
        <dbReference type="EMBL" id="MVA95705.1"/>
    </source>
</evidence>
<accession>A0A844Q8Z4</accession>
<comment type="caution">
    <text evidence="6">The sequence shown here is derived from an EMBL/GenBank/DDBJ whole genome shotgun (WGS) entry which is preliminary data.</text>
</comment>
<dbReference type="PANTHER" id="PTHR42792">
    <property type="entry name" value="FLAGELLIN"/>
    <property type="match status" value="1"/>
</dbReference>
<evidence type="ECO:0000259" key="4">
    <source>
        <dbReference type="Pfam" id="PF00669"/>
    </source>
</evidence>
<dbReference type="GO" id="GO:0009288">
    <property type="term" value="C:bacterial-type flagellum"/>
    <property type="evidence" value="ECO:0007669"/>
    <property type="project" value="UniProtKB-SubCell"/>
</dbReference>